<evidence type="ECO:0000313" key="2">
    <source>
        <dbReference type="Proteomes" id="UP000054995"/>
    </source>
</evidence>
<name>A0A0V1F855_TRIPS</name>
<dbReference type="Proteomes" id="UP000054995">
    <property type="component" value="Unassembled WGS sequence"/>
</dbReference>
<sequence length="216" mass="24055">MFCIAIDSTNSANNQPLSNTSADLHLCLLTENTGNYLTPGSGLLLVLSSLGDHCSSESTHKGERSGVQTCFNLTQYSVESSFVWYCCAECTKQRSTLKWSHKRLNSVAKDLENANIPLDELEARKNAVRLQPPSKCHLRHHFQVHDTSDHAREKAHAVIGALSGACPNHLKRTTDFKTIFIKCWFGQMHSSDHGRIHGIVSLLSAHCDLRSRRRSS</sequence>
<dbReference type="EMBL" id="JYDT01000182">
    <property type="protein sequence ID" value="KRY82256.1"/>
    <property type="molecule type" value="Genomic_DNA"/>
</dbReference>
<comment type="caution">
    <text evidence="1">The sequence shown here is derived from an EMBL/GenBank/DDBJ whole genome shotgun (WGS) entry which is preliminary data.</text>
</comment>
<protein>
    <submittedName>
        <fullName evidence="1">Uncharacterized protein</fullName>
    </submittedName>
</protein>
<dbReference type="AlphaFoldDB" id="A0A0V1F855"/>
<reference evidence="1 2" key="1">
    <citation type="submission" date="2015-01" db="EMBL/GenBank/DDBJ databases">
        <title>Evolution of Trichinella species and genotypes.</title>
        <authorList>
            <person name="Korhonen P.K."/>
            <person name="Edoardo P."/>
            <person name="Giuseppe L.R."/>
            <person name="Gasser R.B."/>
        </authorList>
    </citation>
    <scope>NUCLEOTIDE SEQUENCE [LARGE SCALE GENOMIC DNA]</scope>
    <source>
        <strain evidence="1">ISS470</strain>
    </source>
</reference>
<keyword evidence="2" id="KW-1185">Reference proteome</keyword>
<accession>A0A0V1F855</accession>
<proteinExistence type="predicted"/>
<gene>
    <name evidence="1" type="ORF">T4D_6303</name>
</gene>
<evidence type="ECO:0000313" key="1">
    <source>
        <dbReference type="EMBL" id="KRY82256.1"/>
    </source>
</evidence>
<organism evidence="1 2">
    <name type="scientific">Trichinella pseudospiralis</name>
    <name type="common">Parasitic roundworm</name>
    <dbReference type="NCBI Taxonomy" id="6337"/>
    <lineage>
        <taxon>Eukaryota</taxon>
        <taxon>Metazoa</taxon>
        <taxon>Ecdysozoa</taxon>
        <taxon>Nematoda</taxon>
        <taxon>Enoplea</taxon>
        <taxon>Dorylaimia</taxon>
        <taxon>Trichinellida</taxon>
        <taxon>Trichinellidae</taxon>
        <taxon>Trichinella</taxon>
    </lineage>
</organism>